<evidence type="ECO:0000256" key="1">
    <source>
        <dbReference type="SAM" id="MobiDB-lite"/>
    </source>
</evidence>
<evidence type="ECO:0000313" key="2">
    <source>
        <dbReference type="EMBL" id="KAF9762223.1"/>
    </source>
</evidence>
<proteinExistence type="predicted"/>
<comment type="caution">
    <text evidence="2">The sequence shown here is derived from an EMBL/GenBank/DDBJ whole genome shotgun (WGS) entry which is preliminary data.</text>
</comment>
<dbReference type="AlphaFoldDB" id="A0A9P6GX43"/>
<reference evidence="2 3" key="1">
    <citation type="journal article" date="2020" name="Genome Biol. Evol.">
        <title>Comparative genomics of strictly vertically transmitted, feminizing microsporidia endosymbionts of amphipod crustaceans.</title>
        <authorList>
            <person name="Cormier A."/>
            <person name="Chebbi M.A."/>
            <person name="Giraud I."/>
            <person name="Wattier R."/>
            <person name="Teixeira M."/>
            <person name="Gilbert C."/>
            <person name="Rigaud T."/>
            <person name="Cordaux R."/>
        </authorList>
    </citation>
    <scope>NUCLEOTIDE SEQUENCE [LARGE SCALE GENOMIC DNA]</scope>
    <source>
        <strain evidence="2 3">Ou3-Ou53</strain>
    </source>
</reference>
<keyword evidence="2" id="KW-0418">Kinase</keyword>
<accession>A0A9P6GX43</accession>
<protein>
    <submittedName>
        <fullName evidence="2">Serine/threonine-protein kinase MPS1 like protein</fullName>
    </submittedName>
</protein>
<dbReference type="EMBL" id="SBJO01000199">
    <property type="protein sequence ID" value="KAF9762223.1"/>
    <property type="molecule type" value="Genomic_DNA"/>
</dbReference>
<evidence type="ECO:0000313" key="3">
    <source>
        <dbReference type="Proteomes" id="UP000740883"/>
    </source>
</evidence>
<dbReference type="OrthoDB" id="10589094at2759"/>
<sequence length="363" mass="43507">MEKFSKSKDLYQYLLDQYAKTTTHSQLLTLLMLAVQKNLDEDMYMLAINLSYILCLKEAKDGSKEDSKEDSKDGSKDESESRVFFSTMKMKYYKYLGFWREYISFEIEAGTKPIEKVLKASIKYIDLKDFKDKEKITNYLQEVSRERERGGSLEKYIRRYKEKFIKIEDLEETNKENFNNRKKKHVGGEAGYSPYLKKFPMHNKVHVHENQVKMHNENQVHEKSPEHENENQVLSQLKTPISEMSLSWNKKPQYLYNFKLEGVASPERKLKFSSYQSPNKSIKCKIDLPPVDDTLEIKNMLEEIRNSENFRRKIEDKKIEKNYEDKNYEDKNYEEKKIEKNYEEKKIEKNYEIKIEEKNEISH</sequence>
<gene>
    <name evidence="2" type="primary">MPS1_0</name>
    <name evidence="2" type="ORF">NGRA_2158</name>
</gene>
<keyword evidence="2" id="KW-0808">Transferase</keyword>
<dbReference type="GO" id="GO:0016301">
    <property type="term" value="F:kinase activity"/>
    <property type="evidence" value="ECO:0007669"/>
    <property type="project" value="UniProtKB-KW"/>
</dbReference>
<organism evidence="2 3">
    <name type="scientific">Nosema granulosis</name>
    <dbReference type="NCBI Taxonomy" id="83296"/>
    <lineage>
        <taxon>Eukaryota</taxon>
        <taxon>Fungi</taxon>
        <taxon>Fungi incertae sedis</taxon>
        <taxon>Microsporidia</taxon>
        <taxon>Nosematidae</taxon>
        <taxon>Nosema</taxon>
    </lineage>
</organism>
<dbReference type="Proteomes" id="UP000740883">
    <property type="component" value="Unassembled WGS sequence"/>
</dbReference>
<feature type="non-terminal residue" evidence="2">
    <location>
        <position position="363"/>
    </location>
</feature>
<feature type="region of interest" description="Disordered" evidence="1">
    <location>
        <begin position="315"/>
        <end position="335"/>
    </location>
</feature>
<name>A0A9P6GX43_9MICR</name>
<keyword evidence="3" id="KW-1185">Reference proteome</keyword>